<dbReference type="Gene3D" id="1.50.10.10">
    <property type="match status" value="1"/>
</dbReference>
<dbReference type="HOGENOM" id="CLU_000646_0_0_12"/>
<feature type="domain" description="Glycosyl hydrolase 94 catalytic" evidence="6">
    <location>
        <begin position="2391"/>
        <end position="2815"/>
    </location>
</feature>
<dbReference type="RefSeq" id="WP_013606366.1">
    <property type="nucleotide sequence ID" value="NC_015152.1"/>
</dbReference>
<evidence type="ECO:0000256" key="3">
    <source>
        <dbReference type="SAM" id="Phobius"/>
    </source>
</evidence>
<keyword evidence="8" id="KW-1185">Reference proteome</keyword>
<protein>
    <submittedName>
        <fullName evidence="7">Glycosyltransferase 36</fullName>
    </submittedName>
</protein>
<evidence type="ECO:0000256" key="1">
    <source>
        <dbReference type="ARBA" id="ARBA00022676"/>
    </source>
</evidence>
<dbReference type="InterPro" id="IPR010383">
    <property type="entry name" value="Glyco_hydrolase_94_b-supersand"/>
</dbReference>
<dbReference type="SUPFAM" id="SSF74650">
    <property type="entry name" value="Galactose mutarotase-like"/>
    <property type="match status" value="2"/>
</dbReference>
<dbReference type="Gene3D" id="2.70.98.40">
    <property type="entry name" value="Glycoside hydrolase, family 65, N-terminal domain"/>
    <property type="match status" value="2"/>
</dbReference>
<dbReference type="GO" id="GO:0030246">
    <property type="term" value="F:carbohydrate binding"/>
    <property type="evidence" value="ECO:0007669"/>
    <property type="project" value="InterPro"/>
</dbReference>
<dbReference type="GO" id="GO:0005975">
    <property type="term" value="P:carbohydrate metabolic process"/>
    <property type="evidence" value="ECO:0007669"/>
    <property type="project" value="InterPro"/>
</dbReference>
<evidence type="ECO:0000259" key="4">
    <source>
        <dbReference type="Pfam" id="PF06165"/>
    </source>
</evidence>
<keyword evidence="3" id="KW-0472">Membrane</keyword>
<organism evidence="7 8">
    <name type="scientific">Sphaerochaeta globosa (strain ATCC BAA-1886 / DSM 22777 / Buddy)</name>
    <name type="common">Spirochaeta sp. (strain Buddy)</name>
    <dbReference type="NCBI Taxonomy" id="158189"/>
    <lineage>
        <taxon>Bacteria</taxon>
        <taxon>Pseudomonadati</taxon>
        <taxon>Spirochaetota</taxon>
        <taxon>Spirochaetia</taxon>
        <taxon>Spirochaetales</taxon>
        <taxon>Sphaerochaetaceae</taxon>
        <taxon>Sphaerochaeta</taxon>
    </lineage>
</organism>
<feature type="transmembrane region" description="Helical" evidence="3">
    <location>
        <begin position="454"/>
        <end position="472"/>
    </location>
</feature>
<keyword evidence="1" id="KW-0328">Glycosyltransferase</keyword>
<dbReference type="eggNOG" id="COG3459">
    <property type="taxonomic scope" value="Bacteria"/>
</dbReference>
<feature type="transmembrane region" description="Helical" evidence="3">
    <location>
        <begin position="857"/>
        <end position="878"/>
    </location>
</feature>
<sequence>MKSNVTYKLLNGTLSLFKTRTLRFFRQSYETEEPLHSELFSPEQMQNYGKILAQSHILSTSTHKQNGFLKRMDINQAVLEDVRNLLTETVNANRRIVPAGEWLLDNFYLIENIILTTRRDLPLNYSRELPRLQNSTDEGTPRVYAIAIECISHGDGYVDAEALPGFINAYQTITRLTLGELWAVPIMLRLALIENLRRIAIRISRGIDAKKQATIWAERIIAQAESDPNSLFILVADMARSKPMLSSSFVAELSQKLYGKGTVFAMPLTWIEQKLSESGLTIESLVQSEIQQQTADQVNISNTIGSLRSLDANDWKNFVESTSHVEKVLHKDPSEHYAKMDFQTRDTYRHAVEKLAKQSGLDEQNIAFLAIKLAQAHKGKKENDKRLLHVGYYLLDKGLPLLKQAIHSKSKAYKFSWVLGTQGKLVLYIGSIGFISALVALFFMAIGWHAGLSGWKLIAAGFLAYIGAGGFSSKLVNWMVTMHIPSSTLPRMDYSEGIPVTSRTLVVVPSMLASTHAIESLTEALEVRFLANRDSNVLYALLTDFLDAKNETLPMDGELASYAQQKIQELNALYKTPEGEPFFLFHRGRKWNASEKMWIGYERKRGKLADLHALIRSNQKDPFDLIVGDLSQLETVKYIITLDTDTTLPRDSVKELAATMAHPLNCPQYDLEHSRIIAGHALLQPRINASLSGISQSRYSKLIGSDPGLDLYTRAVSDVYQDLFSEGSFIGKGIYDVEAFEYILKDRFPENRILSHDLLEGCYARAGLVSDIQLFEHIPTTYRADMDRRQRWIRGDWQLFSWLFPHVPTNRNIREKTSLSALSKWKILDNLRRSITSIVLTALLGIGWTTLTNPLPWTLSILSLLWVPQLIISTVSLCKKPYDMPLLAHITSTVHSFFRNLISSFFDLVCMPYDAYISFIAITKTCWRMWISHRHLLQWNPSETNTHNGYQTLGSSILTMWIAPVFSLALFSLLTMLAPATMMVAAPVLILWSFSAGIVWEFSKPIKRNKELLTENQDKFIHRLARKTWAFFETFVTLKDNWLPPDNFQEIPIAKIAHRTSPTNIGLALLANLGARDLGYITDGLLLERTSLTLQTLETLETFKKHFYNWYDTITLQPLSPRYISTVDSGNLVAHLLTLHSGLLSLADEQFSDTRIWKGLEDTALNLQAVLGDASPQGLLSFQDTLASVMRTPLKTVSGVWSELEKLVAIALAIRVSLEDEKDPIMQWWADMLIKQCHDFLGECEYLFPWASHASLFKHEVEFQNLSMVSSLRESYALQSTMVETLNIRIPLLGELLSEGRTHAEERFSLINTIALQIENLTCMNFTFLYNKRRNLFTIGYTVDSRRKDSGHYDLLASEARLTSFVAIAQEQVPKENWFSLGRLITKSGRETMLYSWSGSMFEYLMPLLVMPTYKGTILDQTCEAAVRKQIEYGHLLSIPWGISESGYNAYDVSLNYQYRAFGVPGLGLKRIVLNDLVVAPYATALSLLIAPQKACLNLIQLSKSGFEGAYGMYEAIDYTKSRVASGQKYAIVRSFMAHHQGMSFLSFVSLLQDGPMQKRFESIPMMQATTLLLEEKSPRPTFLYSQEMTLPEKRVPHKEIKAIARTFNTYQTRIPEVHLLSSDTYHVMVTTAGGSYSKWNKLALTRWHEDTTRDNWGTFVYIRNEATKEYWSNTFQPTLKVPEKYEVVFSEGRAEFRRRDNDFDTYTEIAVSPEDPIELRRLTITNRCSAKRTIDVTSYAEVVLTDAPTDAAHPSFSNLFVQTEIVEKLQTILCSRRPRSEKESSPSLFHLMKVHDAKVLATSYETDRMRFIGRGNTVASPLAMQTLGPLSGTQGSVLDPIVAIRQSIVLEPETSVTIDIITGISNSRESTMQLAEKYQGKWFSHRVFELSQAHSQVALKQINSNSKAALFYDQIASSILYGNARLRSDAATLIANHRGQSGLWGYSLSGDLPIVLFTIRNLENISMVQQIVQAHTYWHQKGLEVDLMILHEETEGYRQELQEQVLAMVTATGGKTIIDRPGGIFIRGSDQFSVEDRQLVQAVSRIVLDDSSGPLENQIMEQGARKMSVTKLRPVHGLRKTDKNPTSSPDLELQFSNGIGGFANAGKEYVIITGKGKKTPSPWSNVIANPDFGTVITESGTAYTWMGNAHEFRLTPWYNDPVSDTSGEAFYIRDEESGEYWSPTPSPRQGNGLYTCRHGFGYSTFEYSESGIHSHLSVFVAQKASVKFAMLTLRNDSQRTRRLSATNYVELVLGNLREKSAMHVVTEFQEDTGAIFAQNWYNTDFAGTTVFLNATGSNHTVTGDRTEFIGRNGTLANPEAMTKRNLSNSLGPGYDPCAVIQVPFVLEKGKEIVVVFTLGAGKDSEEAKSLVHRYTSISSVTLAFDEVRTFWEQTVSVIQIETQDSALDILTNGWLVYQMISSRLWGRSGFYQSGGAFGFRDQLQDIMALIYTDPTLARSHILLCAAHQFVEGDVQHWWHPPQGRGVRTHCSDDYLWLPLAVCRYLSITDDTGILDEIVPFIEGPKLKMDEESSYGMPRISKETASLYDHCTRAISFSFHRGVHGLPLMGSGDWNDGMNLVGKEGKGESVWLGFFQYSLLLQFSDIATQRKHDKFAALCRKKAYELQIHLHDNAWDGAWYYRAWFDDGKLLGSSNNTECKIDSLSQSWAVLSEAGDTIRVRKAMDSVYEFLVKQEHGVIQLLDPPFDTSNLEPGYIKGYVPGVRENGGQYTHGAIWVAMAFAQLRDTKRAWELCSMINPIEHSKTAALMDVYKADPYVIAADVYSCAPHAGRGGWSWYTGSASWMYRLIVESLLGFTLTGNTLQIKPLLPPEWKAFKLHYRFGKTMYHIKVVQAAAGANKEVLVDGVQQKDEGIILVDDQKEHAIAWHIPRETDTSTQ</sequence>
<dbReference type="InterPro" id="IPR008928">
    <property type="entry name" value="6-hairpin_glycosidase_sf"/>
</dbReference>
<dbReference type="EMBL" id="CP002541">
    <property type="protein sequence ID" value="ADY12513.1"/>
    <property type="molecule type" value="Genomic_DNA"/>
</dbReference>
<dbReference type="Proteomes" id="UP000008466">
    <property type="component" value="Chromosome"/>
</dbReference>
<evidence type="ECO:0000256" key="2">
    <source>
        <dbReference type="ARBA" id="ARBA00022679"/>
    </source>
</evidence>
<evidence type="ECO:0000313" key="7">
    <source>
        <dbReference type="EMBL" id="ADY12513.1"/>
    </source>
</evidence>
<feature type="transmembrane region" description="Helical" evidence="3">
    <location>
        <begin position="957"/>
        <end position="978"/>
    </location>
</feature>
<dbReference type="InterPro" id="IPR011013">
    <property type="entry name" value="Gal_mutarotase_sf_dom"/>
</dbReference>
<dbReference type="GO" id="GO:0016757">
    <property type="term" value="F:glycosyltransferase activity"/>
    <property type="evidence" value="ECO:0007669"/>
    <property type="project" value="UniProtKB-KW"/>
</dbReference>
<dbReference type="SUPFAM" id="SSF48208">
    <property type="entry name" value="Six-hairpin glycosidases"/>
    <property type="match status" value="1"/>
</dbReference>
<dbReference type="InterPro" id="IPR012341">
    <property type="entry name" value="6hp_glycosidase-like_sf"/>
</dbReference>
<keyword evidence="2 7" id="KW-0808">Transferase</keyword>
<dbReference type="InterPro" id="IPR019282">
    <property type="entry name" value="Glycoamylase-like_cons_dom"/>
</dbReference>
<dbReference type="SMART" id="SM01068">
    <property type="entry name" value="CBM_X"/>
    <property type="match status" value="2"/>
</dbReference>
<dbReference type="InterPro" id="IPR037820">
    <property type="entry name" value="GH94N_NdvB"/>
</dbReference>
<reference evidence="8" key="1">
    <citation type="submission" date="2011-02" db="EMBL/GenBank/DDBJ databases">
        <title>Complete sequence of Spirochaeta sp. Buddy.</title>
        <authorList>
            <person name="Lucas S."/>
            <person name="Copeland A."/>
            <person name="Lapidus A."/>
            <person name="Cheng J.-F."/>
            <person name="Goodwin L."/>
            <person name="Pitluck S."/>
            <person name="Zeytun A."/>
            <person name="Detter J.C."/>
            <person name="Han C."/>
            <person name="Tapia R."/>
            <person name="Land M."/>
            <person name="Hauser L."/>
            <person name="Kyrpides N."/>
            <person name="Ivanova N."/>
            <person name="Mikhailova N."/>
            <person name="Pagani I."/>
            <person name="Ritalahti K.M."/>
            <person name="Loeffler F.E."/>
            <person name="Woyke T."/>
        </authorList>
    </citation>
    <scope>NUCLEOTIDE SEQUENCE [LARGE SCALE GENOMIC DNA]</scope>
    <source>
        <strain evidence="8">ATCC BAA-1886 / DSM 22777 / Buddy</strain>
    </source>
</reference>
<dbReference type="PANTHER" id="PTHR37469">
    <property type="entry name" value="CELLOBIONIC ACID PHOSPHORYLASE-RELATED"/>
    <property type="match status" value="1"/>
</dbReference>
<dbReference type="PANTHER" id="PTHR37469:SF2">
    <property type="entry name" value="CELLOBIONIC ACID PHOSPHORYLASE"/>
    <property type="match status" value="1"/>
</dbReference>
<dbReference type="InterPro" id="IPR037824">
    <property type="entry name" value="GH94N_2_NdvB"/>
</dbReference>
<keyword evidence="3" id="KW-0812">Transmembrane</keyword>
<feature type="transmembrane region" description="Helical" evidence="3">
    <location>
        <begin position="984"/>
        <end position="1002"/>
    </location>
</feature>
<feature type="domain" description="Glycosyl hydrolase 94 supersandwich" evidence="4">
    <location>
        <begin position="1604"/>
        <end position="1881"/>
    </location>
</feature>
<evidence type="ECO:0000313" key="8">
    <source>
        <dbReference type="Proteomes" id="UP000008466"/>
    </source>
</evidence>
<feature type="domain" description="Glycoamylase-like" evidence="5">
    <location>
        <begin position="1352"/>
        <end position="1564"/>
    </location>
</feature>
<feature type="domain" description="Glycosyl hydrolase 94 supersandwich" evidence="4">
    <location>
        <begin position="2108"/>
        <end position="2376"/>
    </location>
</feature>
<dbReference type="STRING" id="158189.SpiBuddy_0686"/>
<dbReference type="OrthoDB" id="9769991at2"/>
<keyword evidence="3" id="KW-1133">Transmembrane helix</keyword>
<dbReference type="InterPro" id="IPR037018">
    <property type="entry name" value="GH65_N"/>
</dbReference>
<gene>
    <name evidence="7" type="ordered locus">SpiBuddy_0686</name>
</gene>
<dbReference type="Gene3D" id="1.50.10.140">
    <property type="match status" value="2"/>
</dbReference>
<dbReference type="Pfam" id="PF10091">
    <property type="entry name" value="Glycoamylase"/>
    <property type="match status" value="1"/>
</dbReference>
<accession>F0RUT5</accession>
<dbReference type="CDD" id="cd11753">
    <property type="entry name" value="GH94N_ChvB_NdvB_2_like"/>
    <property type="match status" value="1"/>
</dbReference>
<dbReference type="InterPro" id="IPR033432">
    <property type="entry name" value="GH94_catalytic"/>
</dbReference>
<feature type="transmembrane region" description="Helical" evidence="3">
    <location>
        <begin position="834"/>
        <end position="851"/>
    </location>
</feature>
<dbReference type="InterPro" id="IPR052047">
    <property type="entry name" value="GH94_Enzymes"/>
</dbReference>
<proteinExistence type="predicted"/>
<dbReference type="Pfam" id="PF06165">
    <property type="entry name" value="GH94_b-supersand"/>
    <property type="match status" value="2"/>
</dbReference>
<dbReference type="KEGG" id="sbu:SpiBuddy_0686"/>
<evidence type="ECO:0000259" key="6">
    <source>
        <dbReference type="Pfam" id="PF17167"/>
    </source>
</evidence>
<dbReference type="CDD" id="cd11756">
    <property type="entry name" value="GH94N_ChvB_NdvB_1_like"/>
    <property type="match status" value="1"/>
</dbReference>
<name>F0RUT5_SPHGB</name>
<evidence type="ECO:0000259" key="5">
    <source>
        <dbReference type="Pfam" id="PF10091"/>
    </source>
</evidence>
<dbReference type="Pfam" id="PF17167">
    <property type="entry name" value="Glyco_hydro_94"/>
    <property type="match status" value="1"/>
</dbReference>
<feature type="transmembrane region" description="Helical" evidence="3">
    <location>
        <begin position="425"/>
        <end position="448"/>
    </location>
</feature>
<dbReference type="Gene3D" id="2.60.420.10">
    <property type="entry name" value="Maltose phosphorylase, domain 3"/>
    <property type="match status" value="1"/>
</dbReference>